<dbReference type="Proteomes" id="UP000676428">
    <property type="component" value="Chromosome"/>
</dbReference>
<keyword evidence="4" id="KW-0804">Transcription</keyword>
<protein>
    <submittedName>
        <fullName evidence="6">LysR family transcriptional regulator</fullName>
    </submittedName>
</protein>
<reference evidence="6 7" key="1">
    <citation type="journal article" date="2012" name="Int. J. Syst. Evol. Microbiol.">
        <title>Shewanella dokdonensis sp. nov., isolated from seawater.</title>
        <authorList>
            <person name="Sung H.R."/>
            <person name="Yoon J.H."/>
            <person name="Ghim S.Y."/>
        </authorList>
    </citation>
    <scope>NUCLEOTIDE SEQUENCE [LARGE SCALE GENOMIC DNA]</scope>
    <source>
        <strain evidence="6 7">DSM 23626</strain>
    </source>
</reference>
<organism evidence="6 7">
    <name type="scientific">Shewanella dokdonensis</name>
    <dbReference type="NCBI Taxonomy" id="712036"/>
    <lineage>
        <taxon>Bacteria</taxon>
        <taxon>Pseudomonadati</taxon>
        <taxon>Pseudomonadota</taxon>
        <taxon>Gammaproteobacteria</taxon>
        <taxon>Alteromonadales</taxon>
        <taxon>Shewanellaceae</taxon>
        <taxon>Shewanella</taxon>
    </lineage>
</organism>
<dbReference type="RefSeq" id="WP_213682141.1">
    <property type="nucleotide sequence ID" value="NZ_CP074572.1"/>
</dbReference>
<dbReference type="SUPFAM" id="SSF46785">
    <property type="entry name" value="Winged helix' DNA-binding domain"/>
    <property type="match status" value="1"/>
</dbReference>
<keyword evidence="2" id="KW-0805">Transcription regulation</keyword>
<keyword evidence="3" id="KW-0238">DNA-binding</keyword>
<dbReference type="InterPro" id="IPR036390">
    <property type="entry name" value="WH_DNA-bd_sf"/>
</dbReference>
<dbReference type="Gene3D" id="3.40.190.290">
    <property type="match status" value="1"/>
</dbReference>
<dbReference type="InterPro" id="IPR000847">
    <property type="entry name" value="LysR_HTH_N"/>
</dbReference>
<evidence type="ECO:0000259" key="5">
    <source>
        <dbReference type="PROSITE" id="PS50931"/>
    </source>
</evidence>
<sequence length="289" mass="33273">MEWSDLRIFLAISRTRTLLGAARMLNSSQPTVGRRIQALEAALGHKLFQRTASGFMLTDEGEQVLHHTEQIENNIHAMERNLIGREQMLSGHLKVSSSDWFGIHVLSEYIAEFSKINPNITVELNTDFRQLNLQKREADIVFRIIPFKDPDIVQRKVLAMNYALYANKEMKIDLTKKEQTLNIITMDGQFSEMPDNIWLRKKLSHANVVFMSNSRQAQAQYCLTSDAIAVLPTALGDSFHGLHRVELDETLPQRNVWIGYHKDLRQLSRLRAFIDYVSEKLSSDTRFIS</sequence>
<dbReference type="Pfam" id="PF03466">
    <property type="entry name" value="LysR_substrate"/>
    <property type="match status" value="1"/>
</dbReference>
<dbReference type="SUPFAM" id="SSF53850">
    <property type="entry name" value="Periplasmic binding protein-like II"/>
    <property type="match status" value="1"/>
</dbReference>
<dbReference type="Gene3D" id="1.10.10.10">
    <property type="entry name" value="Winged helix-like DNA-binding domain superfamily/Winged helix DNA-binding domain"/>
    <property type="match status" value="1"/>
</dbReference>
<dbReference type="PROSITE" id="PS50931">
    <property type="entry name" value="HTH_LYSR"/>
    <property type="match status" value="1"/>
</dbReference>
<evidence type="ECO:0000256" key="2">
    <source>
        <dbReference type="ARBA" id="ARBA00023015"/>
    </source>
</evidence>
<dbReference type="Pfam" id="PF00126">
    <property type="entry name" value="HTH_1"/>
    <property type="match status" value="1"/>
</dbReference>
<feature type="domain" description="HTH lysR-type" evidence="5">
    <location>
        <begin position="1"/>
        <end position="58"/>
    </location>
</feature>
<proteinExistence type="inferred from homology"/>
<dbReference type="InterPro" id="IPR036388">
    <property type="entry name" value="WH-like_DNA-bd_sf"/>
</dbReference>
<accession>A0ABX8DFM4</accession>
<evidence type="ECO:0000313" key="6">
    <source>
        <dbReference type="EMBL" id="QVK23516.1"/>
    </source>
</evidence>
<dbReference type="PRINTS" id="PR00039">
    <property type="entry name" value="HTHLYSR"/>
</dbReference>
<evidence type="ECO:0000313" key="7">
    <source>
        <dbReference type="Proteomes" id="UP000676428"/>
    </source>
</evidence>
<dbReference type="EMBL" id="CP074572">
    <property type="protein sequence ID" value="QVK23516.1"/>
    <property type="molecule type" value="Genomic_DNA"/>
</dbReference>
<keyword evidence="7" id="KW-1185">Reference proteome</keyword>
<gene>
    <name evidence="6" type="ORF">KHX94_01695</name>
</gene>
<dbReference type="PANTHER" id="PTHR30537">
    <property type="entry name" value="HTH-TYPE TRANSCRIPTIONAL REGULATOR"/>
    <property type="match status" value="1"/>
</dbReference>
<dbReference type="InterPro" id="IPR058163">
    <property type="entry name" value="LysR-type_TF_proteobact-type"/>
</dbReference>
<evidence type="ECO:0000256" key="1">
    <source>
        <dbReference type="ARBA" id="ARBA00009437"/>
    </source>
</evidence>
<evidence type="ECO:0000256" key="4">
    <source>
        <dbReference type="ARBA" id="ARBA00023163"/>
    </source>
</evidence>
<dbReference type="InterPro" id="IPR005119">
    <property type="entry name" value="LysR_subst-bd"/>
</dbReference>
<evidence type="ECO:0000256" key="3">
    <source>
        <dbReference type="ARBA" id="ARBA00023125"/>
    </source>
</evidence>
<dbReference type="PANTHER" id="PTHR30537:SF3">
    <property type="entry name" value="TRANSCRIPTIONAL REGULATORY PROTEIN"/>
    <property type="match status" value="1"/>
</dbReference>
<name>A0ABX8DFM4_9GAMM</name>
<comment type="similarity">
    <text evidence="1">Belongs to the LysR transcriptional regulatory family.</text>
</comment>